<feature type="domain" description="HD" evidence="1">
    <location>
        <begin position="47"/>
        <end position="160"/>
    </location>
</feature>
<sequence length="276" mass="31687">MGIPEIKEMSGVKELLKEMHSWMDAYMKSFHTDDEEVMQGIRIKELHTGYVTSIAVQLAKHLQLSEHDAQLAEIMGLFHDVGRFRQYSLYKTFNDAESEDHADLGLKVLSELDFMKKLAPGDEALVRFAIGRHNKKEIGPAPSEKALLFAKLLRDADKLDIYRVLSPFLGPEGADKAPKFIASDASQLVSPDFIEAFKEGRQADYRKLRTHGDRKLVRLLWVYDINFSWTLREIVKRGYIDRIIHYLPDQPGMAEGIARLRAYVEKRCSQMDEVKC</sequence>
<dbReference type="CDD" id="cd00077">
    <property type="entry name" value="HDc"/>
    <property type="match status" value="1"/>
</dbReference>
<organism evidence="2 3">
    <name type="scientific">Mitsuokella jalaludinii</name>
    <dbReference type="NCBI Taxonomy" id="187979"/>
    <lineage>
        <taxon>Bacteria</taxon>
        <taxon>Bacillati</taxon>
        <taxon>Bacillota</taxon>
        <taxon>Negativicutes</taxon>
        <taxon>Selenomonadales</taxon>
        <taxon>Selenomonadaceae</taxon>
        <taxon>Mitsuokella</taxon>
    </lineage>
</organism>
<dbReference type="EMBL" id="CYYU01000001">
    <property type="protein sequence ID" value="CUN35760.1"/>
    <property type="molecule type" value="Genomic_DNA"/>
</dbReference>
<dbReference type="AlphaFoldDB" id="A0A173W9Q7"/>
<name>A0A173W9Q7_9FIRM</name>
<dbReference type="Gene3D" id="1.10.3210.10">
    <property type="entry name" value="Hypothetical protein af1432"/>
    <property type="match status" value="1"/>
</dbReference>
<dbReference type="SUPFAM" id="SSF109604">
    <property type="entry name" value="HD-domain/PDEase-like"/>
    <property type="match status" value="1"/>
</dbReference>
<keyword evidence="3" id="KW-1185">Reference proteome</keyword>
<dbReference type="GO" id="GO:0016787">
    <property type="term" value="F:hydrolase activity"/>
    <property type="evidence" value="ECO:0007669"/>
    <property type="project" value="UniProtKB-KW"/>
</dbReference>
<dbReference type="Proteomes" id="UP000095546">
    <property type="component" value="Unassembled WGS sequence"/>
</dbReference>
<dbReference type="Pfam" id="PF01966">
    <property type="entry name" value="HD"/>
    <property type="match status" value="1"/>
</dbReference>
<dbReference type="InterPro" id="IPR006674">
    <property type="entry name" value="HD_domain"/>
</dbReference>
<proteinExistence type="predicted"/>
<dbReference type="InterPro" id="IPR003607">
    <property type="entry name" value="HD/PDEase_dom"/>
</dbReference>
<dbReference type="NCBIfam" id="TIGR00277">
    <property type="entry name" value="HDIG"/>
    <property type="match status" value="1"/>
</dbReference>
<evidence type="ECO:0000259" key="1">
    <source>
        <dbReference type="Pfam" id="PF01966"/>
    </source>
</evidence>
<accession>A0A173W9Q7</accession>
<dbReference type="eggNOG" id="COG3437">
    <property type="taxonomic scope" value="Bacteria"/>
</dbReference>
<evidence type="ECO:0000313" key="2">
    <source>
        <dbReference type="EMBL" id="CUN35760.1"/>
    </source>
</evidence>
<keyword evidence="2" id="KW-0378">Hydrolase</keyword>
<dbReference type="InterPro" id="IPR006675">
    <property type="entry name" value="HDIG_dom"/>
</dbReference>
<protein>
    <submittedName>
        <fullName evidence="2">Predicted HD superfamily hydrolase</fullName>
    </submittedName>
</protein>
<dbReference type="STRING" id="187979.ERS852385_00117"/>
<reference evidence="2 3" key="1">
    <citation type="submission" date="2015-09" db="EMBL/GenBank/DDBJ databases">
        <authorList>
            <consortium name="Pathogen Informatics"/>
        </authorList>
    </citation>
    <scope>NUCLEOTIDE SEQUENCE [LARGE SCALE GENOMIC DNA]</scope>
    <source>
        <strain evidence="2 3">2789STDY5608828</strain>
    </source>
</reference>
<evidence type="ECO:0000313" key="3">
    <source>
        <dbReference type="Proteomes" id="UP000095546"/>
    </source>
</evidence>
<gene>
    <name evidence="2" type="ORF">ERS852385_00117</name>
</gene>